<name>A0A0F9VH54_9ZZZZ</name>
<evidence type="ECO:0000313" key="1">
    <source>
        <dbReference type="EMBL" id="KKN72826.1"/>
    </source>
</evidence>
<dbReference type="EMBL" id="LAZR01000354">
    <property type="protein sequence ID" value="KKN72826.1"/>
    <property type="molecule type" value="Genomic_DNA"/>
</dbReference>
<accession>A0A0F9VH54</accession>
<protein>
    <submittedName>
        <fullName evidence="1">Uncharacterized protein</fullName>
    </submittedName>
</protein>
<comment type="caution">
    <text evidence="1">The sequence shown here is derived from an EMBL/GenBank/DDBJ whole genome shotgun (WGS) entry which is preliminary data.</text>
</comment>
<reference evidence="1" key="1">
    <citation type="journal article" date="2015" name="Nature">
        <title>Complex archaea that bridge the gap between prokaryotes and eukaryotes.</title>
        <authorList>
            <person name="Spang A."/>
            <person name="Saw J.H."/>
            <person name="Jorgensen S.L."/>
            <person name="Zaremba-Niedzwiedzka K."/>
            <person name="Martijn J."/>
            <person name="Lind A.E."/>
            <person name="van Eijk R."/>
            <person name="Schleper C."/>
            <person name="Guy L."/>
            <person name="Ettema T.J."/>
        </authorList>
    </citation>
    <scope>NUCLEOTIDE SEQUENCE</scope>
</reference>
<gene>
    <name evidence="1" type="ORF">LCGC14_0406810</name>
</gene>
<sequence length="31" mass="3522">MNYEEVNSAKDLASPVNKVLERLEWEGGNND</sequence>
<proteinExistence type="predicted"/>
<dbReference type="AlphaFoldDB" id="A0A0F9VH54"/>
<organism evidence="1">
    <name type="scientific">marine sediment metagenome</name>
    <dbReference type="NCBI Taxonomy" id="412755"/>
    <lineage>
        <taxon>unclassified sequences</taxon>
        <taxon>metagenomes</taxon>
        <taxon>ecological metagenomes</taxon>
    </lineage>
</organism>